<dbReference type="CDD" id="cd08875">
    <property type="entry name" value="START_ArGLABRA2_like"/>
    <property type="match status" value="1"/>
</dbReference>
<reference evidence="13" key="1">
    <citation type="journal article" date="2017" name="Nature">
        <title>The sunflower genome provides insights into oil metabolism, flowering and Asterid evolution.</title>
        <authorList>
            <person name="Badouin H."/>
            <person name="Gouzy J."/>
            <person name="Grassa C.J."/>
            <person name="Murat F."/>
            <person name="Staton S.E."/>
            <person name="Cottret L."/>
            <person name="Lelandais-Briere C."/>
            <person name="Owens G.L."/>
            <person name="Carrere S."/>
            <person name="Mayjonade B."/>
            <person name="Legrand L."/>
            <person name="Gill N."/>
            <person name="Kane N.C."/>
            <person name="Bowers J.E."/>
            <person name="Hubner S."/>
            <person name="Bellec A."/>
            <person name="Berard A."/>
            <person name="Berges H."/>
            <person name="Blanchet N."/>
            <person name="Boniface M.C."/>
            <person name="Brunel D."/>
            <person name="Catrice O."/>
            <person name="Chaidir N."/>
            <person name="Claudel C."/>
            <person name="Donnadieu C."/>
            <person name="Faraut T."/>
            <person name="Fievet G."/>
            <person name="Helmstetter N."/>
            <person name="King M."/>
            <person name="Knapp S.J."/>
            <person name="Lai Z."/>
            <person name="Le Paslier M.C."/>
            <person name="Lippi Y."/>
            <person name="Lorenzon L."/>
            <person name="Mandel J.R."/>
            <person name="Marage G."/>
            <person name="Marchand G."/>
            <person name="Marquand E."/>
            <person name="Bret-Mestries E."/>
            <person name="Morien E."/>
            <person name="Nambeesan S."/>
            <person name="Nguyen T."/>
            <person name="Pegot-Espagnet P."/>
            <person name="Pouilly N."/>
            <person name="Raftis F."/>
            <person name="Sallet E."/>
            <person name="Schiex T."/>
            <person name="Thomas J."/>
            <person name="Vandecasteele C."/>
            <person name="Vares D."/>
            <person name="Vear F."/>
            <person name="Vautrin S."/>
            <person name="Crespi M."/>
            <person name="Mangin B."/>
            <person name="Burke J.M."/>
            <person name="Salse J."/>
            <person name="Munos S."/>
            <person name="Vincourt P."/>
            <person name="Rieseberg L.H."/>
            <person name="Langlade N.B."/>
        </authorList>
    </citation>
    <scope>NUCLEOTIDE SEQUENCE</scope>
    <source>
        <tissue evidence="13">Leaves</tissue>
    </source>
</reference>
<keyword evidence="15" id="KW-1185">Reference proteome</keyword>
<sequence length="633" mass="70987">MHTSFSLFCFVSFCGNRFFKKNPHPTEKERTEIANKLNITINKVKFWFQNRRTQLKSQKERSENVILKQENEQLRLENLAMAEVLKNPLCNKCGAQATIPDGSIHAHKVVIENARLKEEFSHFTSQVSQMFGMPLSNKVTIPGDTLNSIMSRSHMDYDIPIQRNEYLVQASRAMEVLLKLGNVNAPLWNRNIEGGGETLNFVEYERDFPPFLGTKPPGFVSEATRARSVVPMTSLTLVEALLNADQWREMFIGMIGSCTTMEVISNGTGGSRNGALQLMKAEIQLISPLVPVRGLKFIRFAKQQAQGQWTVVDLSIDSRIEGHMTRRCPSGCILHDMPNGFTMVTWIEHTEYDEQSVSHQYRQLINSGVGFGAQRWISALLRHCESITAIMSPTLNHHLLQDTKRSLRGLAQRMMSIFCGGVCLTDGQQWDLVADHAPRRPRIMAHNYISGFGEPMGIVTSATYSVWIPTSHQYLFDMLKTKDRCIWDVICHRIAVRNMIHLPLGQDETSPNCISILYSNIERTTEDDQVMVLQETISDMTGSLIVYATIDFPTVSVVMNGEDISSVALLPSGLCIVPGYGEDGAGGERGSMVTVGLQLLHPDITTSNMITMETIIMINDLVARTVQGIKEIV</sequence>
<evidence type="ECO:0000313" key="15">
    <source>
        <dbReference type="Proteomes" id="UP000215914"/>
    </source>
</evidence>
<dbReference type="PANTHER" id="PTHR45654">
    <property type="entry name" value="HOMEOBOX-LEUCINE ZIPPER PROTEIN MERISTEM L1"/>
    <property type="match status" value="1"/>
</dbReference>
<dbReference type="InterPro" id="IPR017970">
    <property type="entry name" value="Homeobox_CS"/>
</dbReference>
<evidence type="ECO:0000256" key="6">
    <source>
        <dbReference type="ARBA" id="ARBA00023155"/>
    </source>
</evidence>
<dbReference type="PROSITE" id="PS00027">
    <property type="entry name" value="HOMEOBOX_1"/>
    <property type="match status" value="1"/>
</dbReference>
<dbReference type="InterPro" id="IPR057993">
    <property type="entry name" value="HD-Zip_IV_C"/>
</dbReference>
<comment type="subcellular location">
    <subcellularLocation>
        <location evidence="1 9 10">Nucleus</location>
    </subcellularLocation>
</comment>
<dbReference type="Gramene" id="mRNA:HanXRQr2_Chr10g0460221">
    <property type="protein sequence ID" value="mRNA:HanXRQr2_Chr10g0460221"/>
    <property type="gene ID" value="HanXRQr2_Chr10g0460221"/>
</dbReference>
<dbReference type="EMBL" id="KZ113343">
    <property type="protein sequence ID" value="OTF84682.1"/>
    <property type="molecule type" value="Genomic_DNA"/>
</dbReference>
<feature type="domain" description="START" evidence="12">
    <location>
        <begin position="159"/>
        <end position="389"/>
    </location>
</feature>
<evidence type="ECO:0000259" key="11">
    <source>
        <dbReference type="PROSITE" id="PS50071"/>
    </source>
</evidence>
<dbReference type="Proteomes" id="UP000215914">
    <property type="component" value="Unassembled WGS sequence"/>
</dbReference>
<keyword evidence="4" id="KW-0175">Coiled coil</keyword>
<evidence type="ECO:0000259" key="12">
    <source>
        <dbReference type="PROSITE" id="PS50848"/>
    </source>
</evidence>
<evidence type="ECO:0000256" key="3">
    <source>
        <dbReference type="ARBA" id="ARBA00023015"/>
    </source>
</evidence>
<evidence type="ECO:0000313" key="13">
    <source>
        <dbReference type="EMBL" id="KAF5788096.1"/>
    </source>
</evidence>
<dbReference type="Pfam" id="PF00046">
    <property type="entry name" value="Homeodomain"/>
    <property type="match status" value="1"/>
</dbReference>
<evidence type="ECO:0000256" key="10">
    <source>
        <dbReference type="RuleBase" id="RU000682"/>
    </source>
</evidence>
<evidence type="ECO:0000256" key="1">
    <source>
        <dbReference type="ARBA" id="ARBA00004123"/>
    </source>
</evidence>
<dbReference type="SUPFAM" id="SSF46689">
    <property type="entry name" value="Homeodomain-like"/>
    <property type="match status" value="1"/>
</dbReference>
<dbReference type="SMART" id="SM00389">
    <property type="entry name" value="HOX"/>
    <property type="match status" value="1"/>
</dbReference>
<dbReference type="PANTHER" id="PTHR45654:SF71">
    <property type="entry name" value="START DOMAIN, HOMEODOMAIN-LIKE PROTEIN-RELATED"/>
    <property type="match status" value="1"/>
</dbReference>
<comment type="similarity">
    <text evidence="2">Belongs to the HD-ZIP homeobox family. Class IV subfamily.</text>
</comment>
<dbReference type="STRING" id="4232.A0A1Y3BV65"/>
<evidence type="ECO:0000256" key="5">
    <source>
        <dbReference type="ARBA" id="ARBA00023125"/>
    </source>
</evidence>
<organism evidence="14">
    <name type="scientific">Helianthus annuus</name>
    <name type="common">Common sunflower</name>
    <dbReference type="NCBI Taxonomy" id="4232"/>
    <lineage>
        <taxon>Eukaryota</taxon>
        <taxon>Viridiplantae</taxon>
        <taxon>Streptophyta</taxon>
        <taxon>Embryophyta</taxon>
        <taxon>Tracheophyta</taxon>
        <taxon>Spermatophyta</taxon>
        <taxon>Magnoliopsida</taxon>
        <taxon>eudicotyledons</taxon>
        <taxon>Gunneridae</taxon>
        <taxon>Pentapetalae</taxon>
        <taxon>asterids</taxon>
        <taxon>campanulids</taxon>
        <taxon>Asterales</taxon>
        <taxon>Asteraceae</taxon>
        <taxon>Asteroideae</taxon>
        <taxon>Heliantheae alliance</taxon>
        <taxon>Heliantheae</taxon>
        <taxon>Helianthus</taxon>
    </lineage>
</organism>
<evidence type="ECO:0000256" key="4">
    <source>
        <dbReference type="ARBA" id="ARBA00023054"/>
    </source>
</evidence>
<dbReference type="SUPFAM" id="SSF55961">
    <property type="entry name" value="Bet v1-like"/>
    <property type="match status" value="1"/>
</dbReference>
<accession>A0A1Y3BV65</accession>
<dbReference type="EMBL" id="MNCJ02000325">
    <property type="protein sequence ID" value="KAF5788096.1"/>
    <property type="molecule type" value="Genomic_DNA"/>
</dbReference>
<dbReference type="InterPro" id="IPR042160">
    <property type="entry name" value="HD-Zip_IV"/>
</dbReference>
<dbReference type="InterPro" id="IPR001356">
    <property type="entry name" value="HD"/>
</dbReference>
<reference evidence="13" key="3">
    <citation type="submission" date="2020-06" db="EMBL/GenBank/DDBJ databases">
        <title>Helianthus annuus Genome sequencing and assembly Release 2.</title>
        <authorList>
            <person name="Gouzy J."/>
            <person name="Langlade N."/>
            <person name="Munos S."/>
        </authorList>
    </citation>
    <scope>NUCLEOTIDE SEQUENCE</scope>
    <source>
        <tissue evidence="13">Leaves</tissue>
    </source>
</reference>
<keyword evidence="3" id="KW-0805">Transcription regulation</keyword>
<reference evidence="14" key="2">
    <citation type="submission" date="2017-02" db="EMBL/GenBank/DDBJ databases">
        <title>Sunflower complete genome.</title>
        <authorList>
            <person name="Langlade N."/>
            <person name="Munos S."/>
        </authorList>
    </citation>
    <scope>NUCLEOTIDE SEQUENCE [LARGE SCALE GENOMIC DNA]</scope>
    <source>
        <tissue evidence="14">Leaves</tissue>
    </source>
</reference>
<keyword evidence="8 9" id="KW-0539">Nucleus</keyword>
<evidence type="ECO:0000256" key="7">
    <source>
        <dbReference type="ARBA" id="ARBA00023163"/>
    </source>
</evidence>
<dbReference type="CDD" id="cd00086">
    <property type="entry name" value="homeodomain"/>
    <property type="match status" value="1"/>
</dbReference>
<dbReference type="Pfam" id="PF25797">
    <property type="entry name" value="PDF2_C"/>
    <property type="match status" value="1"/>
</dbReference>
<evidence type="ECO:0000256" key="9">
    <source>
        <dbReference type="PROSITE-ProRule" id="PRU00108"/>
    </source>
</evidence>
<keyword evidence="5 9" id="KW-0238">DNA-binding</keyword>
<dbReference type="InterPro" id="IPR002913">
    <property type="entry name" value="START_lipid-bd_dom"/>
</dbReference>
<dbReference type="PROSITE" id="PS50071">
    <property type="entry name" value="HOMEOBOX_2"/>
    <property type="match status" value="1"/>
</dbReference>
<evidence type="ECO:0000256" key="2">
    <source>
        <dbReference type="ARBA" id="ARBA00006789"/>
    </source>
</evidence>
<name>A0A1Y3BV65_HELAN</name>
<dbReference type="PROSITE" id="PS50848">
    <property type="entry name" value="START"/>
    <property type="match status" value="1"/>
</dbReference>
<dbReference type="GO" id="GO:0000981">
    <property type="term" value="F:DNA-binding transcription factor activity, RNA polymerase II-specific"/>
    <property type="evidence" value="ECO:0007669"/>
    <property type="project" value="InterPro"/>
</dbReference>
<dbReference type="Pfam" id="PF01852">
    <property type="entry name" value="START"/>
    <property type="match status" value="1"/>
</dbReference>
<dbReference type="SMART" id="SM00234">
    <property type="entry name" value="START"/>
    <property type="match status" value="1"/>
</dbReference>
<dbReference type="InParanoid" id="A0A1Y3BV65"/>
<dbReference type="AlphaFoldDB" id="A0A1Y3BV65"/>
<gene>
    <name evidence="14" type="primary">ROC7</name>
    <name evidence="14" type="ORF">HannXRQ_Chr00c0019g0571091</name>
    <name evidence="13" type="ORF">HanXRQr2_Chr10g0460221</name>
</gene>
<dbReference type="Gene3D" id="1.10.10.60">
    <property type="entry name" value="Homeodomain-like"/>
    <property type="match status" value="1"/>
</dbReference>
<feature type="domain" description="Homeobox" evidence="11">
    <location>
        <begin position="17"/>
        <end position="58"/>
    </location>
</feature>
<evidence type="ECO:0000256" key="8">
    <source>
        <dbReference type="ARBA" id="ARBA00023242"/>
    </source>
</evidence>
<dbReference type="GO" id="GO:0008289">
    <property type="term" value="F:lipid binding"/>
    <property type="evidence" value="ECO:0007669"/>
    <property type="project" value="InterPro"/>
</dbReference>
<dbReference type="GO" id="GO:0003677">
    <property type="term" value="F:DNA binding"/>
    <property type="evidence" value="ECO:0007669"/>
    <property type="project" value="UniProtKB-UniRule"/>
</dbReference>
<dbReference type="GO" id="GO:0005634">
    <property type="term" value="C:nucleus"/>
    <property type="evidence" value="ECO:0007669"/>
    <property type="project" value="UniProtKB-SubCell"/>
</dbReference>
<proteinExistence type="inferred from homology"/>
<dbReference type="InterPro" id="IPR009057">
    <property type="entry name" value="Homeodomain-like_sf"/>
</dbReference>
<protein>
    <submittedName>
        <fullName evidence="14">Putative homeobox-leucine zipper protein ROC7</fullName>
    </submittedName>
    <submittedName>
        <fullName evidence="13">Transcription factor &amp; lipid binding HD-SAD family</fullName>
    </submittedName>
</protein>
<feature type="DNA-binding region" description="Homeobox" evidence="9">
    <location>
        <begin position="19"/>
        <end position="59"/>
    </location>
</feature>
<evidence type="ECO:0000313" key="14">
    <source>
        <dbReference type="EMBL" id="OTF84682.1"/>
    </source>
</evidence>
<keyword evidence="6 9" id="KW-0371">Homeobox</keyword>
<keyword evidence="7" id="KW-0804">Transcription</keyword>